<proteinExistence type="predicted"/>
<gene>
    <name evidence="10" type="ORF">KB893_000030</name>
    <name evidence="9" type="ORF">KB893_01255</name>
</gene>
<dbReference type="GO" id="GO:0016020">
    <property type="term" value="C:membrane"/>
    <property type="evidence" value="ECO:0007669"/>
    <property type="project" value="InterPro"/>
</dbReference>
<dbReference type="GO" id="GO:0016614">
    <property type="term" value="F:oxidoreductase activity, acting on CH-OH group of donors"/>
    <property type="evidence" value="ECO:0007669"/>
    <property type="project" value="InterPro"/>
</dbReference>
<evidence type="ECO:0000259" key="8">
    <source>
        <dbReference type="PROSITE" id="PS51007"/>
    </source>
</evidence>
<keyword evidence="5 7" id="KW-0408">Iron</keyword>
<keyword evidence="4" id="KW-0249">Electron transport</keyword>
<dbReference type="InterPro" id="IPR009056">
    <property type="entry name" value="Cyt_c-like_dom"/>
</dbReference>
<comment type="caution">
    <text evidence="9">The sequence shown here is derived from an EMBL/GenBank/DDBJ whole genome shotgun (WGS) entry which is preliminary data.</text>
</comment>
<feature type="binding site" description="covalent" evidence="6">
    <location>
        <position position="218"/>
    </location>
    <ligand>
        <name>heme c</name>
        <dbReference type="ChEBI" id="CHEBI:61717"/>
        <label>2</label>
    </ligand>
</feature>
<evidence type="ECO:0000256" key="4">
    <source>
        <dbReference type="ARBA" id="ARBA00022982"/>
    </source>
</evidence>
<name>A0A8J7VQU6_9GAMM</name>
<keyword evidence="11" id="KW-1185">Reference proteome</keyword>
<evidence type="ECO:0000256" key="1">
    <source>
        <dbReference type="ARBA" id="ARBA00022448"/>
    </source>
</evidence>
<dbReference type="AlphaFoldDB" id="A0A8J7VQU6"/>
<reference evidence="10 11" key="1">
    <citation type="journal article" date="2021" name="Microbiol. Resour. Announc.">
        <title>Draft Genome Sequence of Coralloluteibacterium stylophorae LMG 29479T.</title>
        <authorList>
            <person name="Karlyshev A.V."/>
            <person name="Kudryashova E.B."/>
            <person name="Ariskina E.V."/>
            <person name="Conroy A.P."/>
            <person name="Abidueva E.Y."/>
        </authorList>
    </citation>
    <scope>NUCLEOTIDE SEQUENCE [LARGE SCALE GENOMIC DNA]</scope>
    <source>
        <strain evidence="10 11">LMG 29479</strain>
    </source>
</reference>
<evidence type="ECO:0000256" key="7">
    <source>
        <dbReference type="PIRSR" id="PIRSR000018-51"/>
    </source>
</evidence>
<protein>
    <submittedName>
        <fullName evidence="9">C-type cytochrome</fullName>
    </submittedName>
</protein>
<keyword evidence="1" id="KW-0813">Transport</keyword>
<feature type="binding site" description="covalent" evidence="6">
    <location>
        <position position="215"/>
    </location>
    <ligand>
        <name>heme c</name>
        <dbReference type="ChEBI" id="CHEBI:61717"/>
        <label>2</label>
    </ligand>
</feature>
<feature type="binding site" description="axial binding residue" evidence="7">
    <location>
        <position position="219"/>
    </location>
    <ligand>
        <name>heme c</name>
        <dbReference type="ChEBI" id="CHEBI:61717"/>
        <label>2</label>
    </ligand>
    <ligandPart>
        <name>Fe</name>
        <dbReference type="ChEBI" id="CHEBI:18248"/>
    </ligandPart>
</feature>
<dbReference type="PANTHER" id="PTHR35008:SF4">
    <property type="entry name" value="BLL4482 PROTEIN"/>
    <property type="match status" value="1"/>
</dbReference>
<evidence type="ECO:0000313" key="10">
    <source>
        <dbReference type="EMBL" id="MBS7455523.1"/>
    </source>
</evidence>
<dbReference type="EMBL" id="JAGQFT010000004">
    <property type="protein sequence ID" value="MBR0561152.1"/>
    <property type="molecule type" value="Genomic_DNA"/>
</dbReference>
<dbReference type="Proteomes" id="UP000675747">
    <property type="component" value="Unassembled WGS sequence"/>
</dbReference>
<dbReference type="PANTHER" id="PTHR35008">
    <property type="entry name" value="BLL4482 PROTEIN-RELATED"/>
    <property type="match status" value="1"/>
</dbReference>
<feature type="binding site" description="covalent" evidence="6">
    <location>
        <position position="341"/>
    </location>
    <ligand>
        <name>heme c</name>
        <dbReference type="ChEBI" id="CHEBI:61717"/>
        <label>3</label>
    </ligand>
</feature>
<dbReference type="RefSeq" id="WP_211925121.1">
    <property type="nucleotide sequence ID" value="NZ_JAGQFT020000001.1"/>
</dbReference>
<feature type="domain" description="Cytochrome c" evidence="8">
    <location>
        <begin position="54"/>
        <end position="157"/>
    </location>
</feature>
<dbReference type="InterPro" id="IPR008168">
    <property type="entry name" value="Cyt_C_IC"/>
</dbReference>
<evidence type="ECO:0000313" key="9">
    <source>
        <dbReference type="EMBL" id="MBR0561152.1"/>
    </source>
</evidence>
<feature type="binding site" description="covalent" evidence="6">
    <location>
        <position position="71"/>
    </location>
    <ligand>
        <name>heme c</name>
        <dbReference type="ChEBI" id="CHEBI:61717"/>
        <label>1</label>
    </ligand>
</feature>
<dbReference type="GO" id="GO:0020037">
    <property type="term" value="F:heme binding"/>
    <property type="evidence" value="ECO:0007669"/>
    <property type="project" value="InterPro"/>
</dbReference>
<evidence type="ECO:0000256" key="5">
    <source>
        <dbReference type="ARBA" id="ARBA00023004"/>
    </source>
</evidence>
<dbReference type="GO" id="GO:0009055">
    <property type="term" value="F:electron transfer activity"/>
    <property type="evidence" value="ECO:0007669"/>
    <property type="project" value="InterPro"/>
</dbReference>
<comment type="cofactor">
    <cofactor evidence="6">
        <name>heme c</name>
        <dbReference type="ChEBI" id="CHEBI:61717"/>
    </cofactor>
    <text evidence="6">Binds 3 heme c groups covalently per subunit.</text>
</comment>
<evidence type="ECO:0000313" key="11">
    <source>
        <dbReference type="Proteomes" id="UP000675747"/>
    </source>
</evidence>
<reference evidence="9" key="2">
    <citation type="submission" date="2021-04" db="EMBL/GenBank/DDBJ databases">
        <authorList>
            <person name="Karlyshev A.V."/>
        </authorList>
    </citation>
    <scope>NUCLEOTIDE SEQUENCE</scope>
    <source>
        <strain evidence="9">LMG 29479</strain>
    </source>
</reference>
<sequence>MRPLLTRLRWAALALVPLAILLAVAAAFLFMRQGGLEPLRVPDGGATAIAAEPALVERGAYLARLGNCLTCHTTRGGTPYAGGRGFATPWGTLYSSNLTPDAATGLGDWSLDQFRHAMRHGVTEEAGFLYPAFPFANFALLTDPDLEALYAFLRTQAPVRAPQRPDTLAFPAGSRGAILAWRMLFHRPRAPFEPRPDRSAAWNRGRYLVDGVGHCDMCHGERGAFGSLPADRYMAGGRIPGEGWYAPPLGRQALARYGVDELAQFLRTGVSPHGAAYGPMAEVVYSSLRALTPEDAQAMAVYLKDIPDRPRTAYAGIVGGTRAGELAADGRRLYARHCAECHGADGRGRGLDYPPLAGNPSLAEGHPVNTVRMVLYGGVPPVTAGNPRPYSMPPFAHQLSDAEVAAVVTYVRQAWGNRGGAVSPDQIEDLRGLPLQ</sequence>
<evidence type="ECO:0000256" key="6">
    <source>
        <dbReference type="PIRSR" id="PIRSR000018-50"/>
    </source>
</evidence>
<dbReference type="InterPro" id="IPR051459">
    <property type="entry name" value="Cytochrome_c-type_DH"/>
</dbReference>
<dbReference type="PROSITE" id="PS51007">
    <property type="entry name" value="CYTC"/>
    <property type="match status" value="3"/>
</dbReference>
<dbReference type="Pfam" id="PF00034">
    <property type="entry name" value="Cytochrom_C"/>
    <property type="match status" value="2"/>
</dbReference>
<accession>A0A8J7VQU6</accession>
<evidence type="ECO:0000256" key="2">
    <source>
        <dbReference type="ARBA" id="ARBA00022617"/>
    </source>
</evidence>
<feature type="binding site" description="covalent" evidence="6">
    <location>
        <position position="68"/>
    </location>
    <ligand>
        <name>heme c</name>
        <dbReference type="ChEBI" id="CHEBI:61717"/>
        <label>1</label>
    </ligand>
</feature>
<feature type="binding site" description="covalent" evidence="6">
    <location>
        <position position="338"/>
    </location>
    <ligand>
        <name>heme c</name>
        <dbReference type="ChEBI" id="CHEBI:61717"/>
        <label>3</label>
    </ligand>
</feature>
<keyword evidence="2 6" id="KW-0349">Heme</keyword>
<evidence type="ECO:0000256" key="3">
    <source>
        <dbReference type="ARBA" id="ARBA00022723"/>
    </source>
</evidence>
<keyword evidence="3 7" id="KW-0479">Metal-binding</keyword>
<feature type="binding site" description="axial binding residue" evidence="7">
    <location>
        <position position="342"/>
    </location>
    <ligand>
        <name>heme c</name>
        <dbReference type="ChEBI" id="CHEBI:61717"/>
        <label>3</label>
    </ligand>
    <ligandPart>
        <name>Fe</name>
        <dbReference type="ChEBI" id="CHEBI:18248"/>
    </ligandPart>
</feature>
<dbReference type="PIRSF" id="PIRSF000018">
    <property type="entry name" value="Mb_ADH_cyt_c"/>
    <property type="match status" value="1"/>
</dbReference>
<feature type="binding site" description="axial binding residue" evidence="7">
    <location>
        <position position="72"/>
    </location>
    <ligand>
        <name>heme c</name>
        <dbReference type="ChEBI" id="CHEBI:61717"/>
        <label>1</label>
    </ligand>
    <ligandPart>
        <name>Fe</name>
        <dbReference type="ChEBI" id="CHEBI:18248"/>
    </ligandPart>
</feature>
<feature type="domain" description="Cytochrome c" evidence="8">
    <location>
        <begin position="325"/>
        <end position="415"/>
    </location>
</feature>
<dbReference type="InterPro" id="IPR036909">
    <property type="entry name" value="Cyt_c-like_dom_sf"/>
</dbReference>
<dbReference type="Gene3D" id="1.10.760.10">
    <property type="entry name" value="Cytochrome c-like domain"/>
    <property type="match status" value="3"/>
</dbReference>
<dbReference type="GO" id="GO:0005506">
    <property type="term" value="F:iron ion binding"/>
    <property type="evidence" value="ECO:0007669"/>
    <property type="project" value="InterPro"/>
</dbReference>
<dbReference type="PRINTS" id="PR00605">
    <property type="entry name" value="CYTCHROMECIC"/>
</dbReference>
<dbReference type="EMBL" id="JAGQFT020000001">
    <property type="protein sequence ID" value="MBS7455523.1"/>
    <property type="molecule type" value="Genomic_DNA"/>
</dbReference>
<dbReference type="InterPro" id="IPR014353">
    <property type="entry name" value="Membr-bd_ADH_cyt_c"/>
</dbReference>
<dbReference type="SUPFAM" id="SSF46626">
    <property type="entry name" value="Cytochrome c"/>
    <property type="match status" value="3"/>
</dbReference>
<feature type="domain" description="Cytochrome c" evidence="8">
    <location>
        <begin position="200"/>
        <end position="307"/>
    </location>
</feature>
<organism evidence="9">
    <name type="scientific">Coralloluteibacterium stylophorae</name>
    <dbReference type="NCBI Taxonomy" id="1776034"/>
    <lineage>
        <taxon>Bacteria</taxon>
        <taxon>Pseudomonadati</taxon>
        <taxon>Pseudomonadota</taxon>
        <taxon>Gammaproteobacteria</taxon>
        <taxon>Lysobacterales</taxon>
        <taxon>Lysobacteraceae</taxon>
        <taxon>Coralloluteibacterium</taxon>
    </lineage>
</organism>